<organism evidence="1 2">
    <name type="scientific">Phlebia brevispora</name>
    <dbReference type="NCBI Taxonomy" id="194682"/>
    <lineage>
        <taxon>Eukaryota</taxon>
        <taxon>Fungi</taxon>
        <taxon>Dikarya</taxon>
        <taxon>Basidiomycota</taxon>
        <taxon>Agaricomycotina</taxon>
        <taxon>Agaricomycetes</taxon>
        <taxon>Polyporales</taxon>
        <taxon>Meruliaceae</taxon>
        <taxon>Phlebia</taxon>
    </lineage>
</organism>
<evidence type="ECO:0000313" key="1">
    <source>
        <dbReference type="EMBL" id="KAJ3531765.1"/>
    </source>
</evidence>
<gene>
    <name evidence="1" type="ORF">NM688_g7527</name>
</gene>
<keyword evidence="2" id="KW-1185">Reference proteome</keyword>
<accession>A0ACC1S489</accession>
<sequence>MDEGTPSLQGHRGVETEQQDTQKCPVASLATTTCPPPQPSTLVPTRPPLHKEEDVRRPSNDKLPVSRQILQAVDRSSGGEYGRRAALGRFPNVSNSETRGGSENVNSRDIMHEERYPSAAEDHTHEHIWATCTPEDVMDLDEQIHAPEDPENRSVLSWVRAAVRQNADNPSSEYLRKRKLDLPSSPGAPEEKRQREDGDVAMRAFSASVERYFRAMNNDYAPRHHSEAAVPQKIVVEGDNDDVDTVMGDTCHPSYPSSVDEDPDPDYWLRRAKRELKERLKLFPYRPAVRSPLNPTRHVVLFSRTAVWCANMRAFEDKGGVRSSSYRRPAILPRRLS</sequence>
<evidence type="ECO:0000313" key="2">
    <source>
        <dbReference type="Proteomes" id="UP001148662"/>
    </source>
</evidence>
<dbReference type="EMBL" id="JANHOG010001777">
    <property type="protein sequence ID" value="KAJ3531765.1"/>
    <property type="molecule type" value="Genomic_DNA"/>
</dbReference>
<proteinExistence type="predicted"/>
<name>A0ACC1S489_9APHY</name>
<comment type="caution">
    <text evidence="1">The sequence shown here is derived from an EMBL/GenBank/DDBJ whole genome shotgun (WGS) entry which is preliminary data.</text>
</comment>
<protein>
    <submittedName>
        <fullName evidence="1">Uncharacterized protein</fullName>
    </submittedName>
</protein>
<dbReference type="Proteomes" id="UP001148662">
    <property type="component" value="Unassembled WGS sequence"/>
</dbReference>
<reference evidence="1" key="1">
    <citation type="submission" date="2022-07" db="EMBL/GenBank/DDBJ databases">
        <title>Genome Sequence of Phlebia brevispora.</title>
        <authorList>
            <person name="Buettner E."/>
        </authorList>
    </citation>
    <scope>NUCLEOTIDE SEQUENCE</scope>
    <source>
        <strain evidence="1">MPL23</strain>
    </source>
</reference>